<keyword evidence="1" id="KW-0540">Nuclease</keyword>
<dbReference type="SMART" id="SM00318">
    <property type="entry name" value="SNc"/>
    <property type="match status" value="1"/>
</dbReference>
<sequence length="185" mass="21342" precursor="true">MNKISFKIIAIITVCLFLLILSGCIDADNNNVESNDTNLVTVIKVVDGDTIDIRYSNGTTERVRLLGVDTPETHAENKPEEFEGIDNDSYLHEWGVKANNYTSNILEDKEVRLEYDDISDRRGYYGRLLAYVYLKNDTMYNRMLIKDGYARVYDEAEIEYMDEFLELEKEARENKKGLWGVIGKS</sequence>
<dbReference type="InterPro" id="IPR002071">
    <property type="entry name" value="Thermonucl_AS"/>
</dbReference>
<accession>D7E821</accession>
<dbReference type="Gene3D" id="2.40.50.90">
    <property type="match status" value="1"/>
</dbReference>
<dbReference type="AlphaFoldDB" id="D7E821"/>
<proteinExistence type="predicted"/>
<dbReference type="PROSITE" id="PS01123">
    <property type="entry name" value="TNASE_1"/>
    <property type="match status" value="1"/>
</dbReference>
<name>D7E821_METEZ</name>
<evidence type="ECO:0000256" key="3">
    <source>
        <dbReference type="ARBA" id="ARBA00022801"/>
    </source>
</evidence>
<dbReference type="PANTHER" id="PTHR12302">
    <property type="entry name" value="EBNA2 BINDING PROTEIN P100"/>
    <property type="match status" value="1"/>
</dbReference>
<dbReference type="GO" id="GO:0004519">
    <property type="term" value="F:endonuclease activity"/>
    <property type="evidence" value="ECO:0007669"/>
    <property type="project" value="UniProtKB-KW"/>
</dbReference>
<dbReference type="PROSITE" id="PS50830">
    <property type="entry name" value="TNASE_3"/>
    <property type="match status" value="1"/>
</dbReference>
<dbReference type="GeneID" id="9346066"/>
<dbReference type="CDD" id="cd00175">
    <property type="entry name" value="SNc"/>
    <property type="match status" value="1"/>
</dbReference>
<keyword evidence="6" id="KW-1185">Reference proteome</keyword>
<feature type="domain" description="TNase-like" evidence="4">
    <location>
        <begin position="36"/>
        <end position="181"/>
    </location>
</feature>
<keyword evidence="3" id="KW-0378">Hydrolase</keyword>
<dbReference type="PROSITE" id="PS51257">
    <property type="entry name" value="PROKAR_LIPOPROTEIN"/>
    <property type="match status" value="1"/>
</dbReference>
<dbReference type="InterPro" id="IPR016071">
    <property type="entry name" value="Staphylococal_nuclease_OB-fold"/>
</dbReference>
<dbReference type="SUPFAM" id="SSF50199">
    <property type="entry name" value="Staphylococcal nuclease"/>
    <property type="match status" value="1"/>
</dbReference>
<dbReference type="EMBL" id="CP002069">
    <property type="protein sequence ID" value="ADI73363.1"/>
    <property type="molecule type" value="Genomic_DNA"/>
</dbReference>
<dbReference type="RefSeq" id="WP_013193931.1">
    <property type="nucleotide sequence ID" value="NC_014253.1"/>
</dbReference>
<dbReference type="Pfam" id="PF00565">
    <property type="entry name" value="SNase"/>
    <property type="match status" value="1"/>
</dbReference>
<dbReference type="InterPro" id="IPR035437">
    <property type="entry name" value="SNase_OB-fold_sf"/>
</dbReference>
<evidence type="ECO:0000259" key="4">
    <source>
        <dbReference type="PROSITE" id="PS50830"/>
    </source>
</evidence>
<dbReference type="Proteomes" id="UP000000391">
    <property type="component" value="Chromosome"/>
</dbReference>
<evidence type="ECO:0000256" key="1">
    <source>
        <dbReference type="ARBA" id="ARBA00022722"/>
    </source>
</evidence>
<evidence type="ECO:0000256" key="2">
    <source>
        <dbReference type="ARBA" id="ARBA00022759"/>
    </source>
</evidence>
<evidence type="ECO:0000313" key="6">
    <source>
        <dbReference type="Proteomes" id="UP000000391"/>
    </source>
</evidence>
<dbReference type="GO" id="GO:0003676">
    <property type="term" value="F:nucleic acid binding"/>
    <property type="evidence" value="ECO:0007669"/>
    <property type="project" value="InterPro"/>
</dbReference>
<dbReference type="HOGENOM" id="CLU_046484_5_3_2"/>
<dbReference type="OrthoDB" id="3327at2157"/>
<dbReference type="KEGG" id="mev:Metev_0447"/>
<dbReference type="PANTHER" id="PTHR12302:SF3">
    <property type="entry name" value="SERINE_THREONINE-PROTEIN KINASE 31"/>
    <property type="match status" value="1"/>
</dbReference>
<evidence type="ECO:0000313" key="5">
    <source>
        <dbReference type="EMBL" id="ADI73363.1"/>
    </source>
</evidence>
<organism evidence="5 6">
    <name type="scientific">Methanohalobium evestigatum (strain ATCC BAA-1072 / DSM 3721 / NBRC 107634 / OCM 161 / Z-7303)</name>
    <dbReference type="NCBI Taxonomy" id="644295"/>
    <lineage>
        <taxon>Archaea</taxon>
        <taxon>Methanobacteriati</taxon>
        <taxon>Methanobacteriota</taxon>
        <taxon>Stenosarchaea group</taxon>
        <taxon>Methanomicrobia</taxon>
        <taxon>Methanosarcinales</taxon>
        <taxon>Methanosarcinaceae</taxon>
        <taxon>Methanohalobium</taxon>
    </lineage>
</organism>
<reference evidence="5 6" key="1">
    <citation type="submission" date="2010-06" db="EMBL/GenBank/DDBJ databases">
        <title>Complete sequence chromosome of Methanohalobium evestigatum Z-7303.</title>
        <authorList>
            <consortium name="US DOE Joint Genome Institute"/>
            <person name="Lucas S."/>
            <person name="Copeland A."/>
            <person name="Lapidus A."/>
            <person name="Cheng J.-F."/>
            <person name="Bruce D."/>
            <person name="Goodwin L."/>
            <person name="Pitluck S."/>
            <person name="Saunders E."/>
            <person name="Detter J.C."/>
            <person name="Han C."/>
            <person name="Tapia R."/>
            <person name="Land M."/>
            <person name="Hauser L."/>
            <person name="Kyrpides N."/>
            <person name="Mikhailova N."/>
            <person name="Sieprawska-Lupa M."/>
            <person name="Whitman W.B."/>
            <person name="Anderson I."/>
            <person name="Woyke T."/>
        </authorList>
    </citation>
    <scope>NUCLEOTIDE SEQUENCE [LARGE SCALE GENOMIC DNA]</scope>
    <source>
        <strain evidence="6">ATCC BAA-1072 / DSM 3721 / NBRC 107634 / OCM 161 / Z-7303</strain>
    </source>
</reference>
<gene>
    <name evidence="5" type="ordered locus">Metev_0447</name>
</gene>
<dbReference type="GO" id="GO:0016787">
    <property type="term" value="F:hydrolase activity"/>
    <property type="evidence" value="ECO:0007669"/>
    <property type="project" value="UniProtKB-KW"/>
</dbReference>
<protein>
    <submittedName>
        <fullName evidence="5">Nuclease (SNase domain protein)</fullName>
    </submittedName>
</protein>
<keyword evidence="2" id="KW-0255">Endonuclease</keyword>